<evidence type="ECO:0000256" key="2">
    <source>
        <dbReference type="ARBA" id="ARBA00009261"/>
    </source>
</evidence>
<dbReference type="Gene3D" id="1.20.1740.10">
    <property type="entry name" value="Amino acid/polyamine transporter I"/>
    <property type="match status" value="1"/>
</dbReference>
<protein>
    <submittedName>
        <fullName evidence="10">Alanine:cation symporter family protein</fullName>
    </submittedName>
</protein>
<keyword evidence="3 9" id="KW-0813">Transport</keyword>
<dbReference type="PANTHER" id="PTHR30330:SF1">
    <property type="entry name" value="AMINO-ACID CARRIER PROTEIN ALST"/>
    <property type="match status" value="1"/>
</dbReference>
<accession>A0A7T0PWF4</accession>
<comment type="subcellular location">
    <subcellularLocation>
        <location evidence="1 9">Cell membrane</location>
        <topology evidence="1 9">Multi-pass membrane protein</topology>
    </subcellularLocation>
</comment>
<proteinExistence type="inferred from homology"/>
<feature type="transmembrane region" description="Helical" evidence="9">
    <location>
        <begin position="117"/>
        <end position="140"/>
    </location>
</feature>
<feature type="transmembrane region" description="Helical" evidence="9">
    <location>
        <begin position="161"/>
        <end position="180"/>
    </location>
</feature>
<feature type="transmembrane region" description="Helical" evidence="9">
    <location>
        <begin position="413"/>
        <end position="435"/>
    </location>
</feature>
<name>A0A7T0PWF4_9ACTO</name>
<feature type="transmembrane region" description="Helical" evidence="9">
    <location>
        <begin position="200"/>
        <end position="218"/>
    </location>
</feature>
<dbReference type="PRINTS" id="PR00175">
    <property type="entry name" value="NAALASMPORT"/>
</dbReference>
<keyword evidence="4 9" id="KW-1003">Cell membrane</keyword>
<sequence>MTAPVLLNAAASDAAPSIIDVATDRLSLVSDYLYGSFLAWVLIAVGLYFTVRTRFVQVRLFGAMLRTVFTSRSSAKHHDEGISSFQAFAIGLASRIGTGNIIGVAVAITMGGPGAVFWMWLVATVGMATGFIESTLAQLFKVRHPDGTFRGGPAYYIERGLGSRTWGAVFAVVITFVFGFAYEATQSYAISSSLQDTFNLSPWASAALLVALTGPVVFRGIKPVARVAEVIAPVMALVYAGMALLILALNIGAVPVALTQIIQGAFGLNQAFAGLSGGLYAAAINGIKRGLFSNEAGQGSVPNAAATATTSHPVKQGFIQSMGVFVDTIIVCTATALIILLSGVYEPSTAVEGAAATLTSTSVASALGGWTKYLMTAVIFVFAYSSLLGNYTYAEINMDFLRPARDGKAKPHYGLRSIILVATAVGAVASLEFVINLSDVAMGVMAVINIVAILALGTWAFGALRDWESQNRALTAGEIDHIRFVAPGNPHLPGELPGDVWTADAEHSGR</sequence>
<evidence type="ECO:0000313" key="10">
    <source>
        <dbReference type="EMBL" id="QPL04790.1"/>
    </source>
</evidence>
<keyword evidence="11" id="KW-1185">Reference proteome</keyword>
<dbReference type="RefSeq" id="WP_166856706.1">
    <property type="nucleotide sequence ID" value="NZ_CP063989.1"/>
</dbReference>
<comment type="similarity">
    <text evidence="2 9">Belongs to the alanine or glycine:cation symporter (AGCS) (TC 2.A.25) family.</text>
</comment>
<feature type="transmembrane region" description="Helical" evidence="9">
    <location>
        <begin position="230"/>
        <end position="249"/>
    </location>
</feature>
<dbReference type="NCBIfam" id="TIGR00835">
    <property type="entry name" value="agcS"/>
    <property type="match status" value="1"/>
</dbReference>
<feature type="transmembrane region" description="Helical" evidence="9">
    <location>
        <begin position="261"/>
        <end position="283"/>
    </location>
</feature>
<evidence type="ECO:0000256" key="6">
    <source>
        <dbReference type="ARBA" id="ARBA00022847"/>
    </source>
</evidence>
<reference evidence="10 11" key="1">
    <citation type="submission" date="2020-11" db="EMBL/GenBank/DDBJ databases">
        <title>Actinomyces sp. ZJ750.</title>
        <authorList>
            <person name="Zhou J."/>
        </authorList>
    </citation>
    <scope>NUCLEOTIDE SEQUENCE [LARGE SCALE GENOMIC DNA]</scope>
    <source>
        <strain evidence="10 11">ZJ750</strain>
    </source>
</reference>
<dbReference type="GO" id="GO:0005886">
    <property type="term" value="C:plasma membrane"/>
    <property type="evidence" value="ECO:0007669"/>
    <property type="project" value="UniProtKB-SubCell"/>
</dbReference>
<evidence type="ECO:0000256" key="5">
    <source>
        <dbReference type="ARBA" id="ARBA00022692"/>
    </source>
</evidence>
<evidence type="ECO:0000256" key="4">
    <source>
        <dbReference type="ARBA" id="ARBA00022475"/>
    </source>
</evidence>
<dbReference type="KEGG" id="arep:ID810_08435"/>
<gene>
    <name evidence="10" type="ORF">ID810_08435</name>
</gene>
<feature type="transmembrane region" description="Helical" evidence="9">
    <location>
        <begin position="441"/>
        <end position="464"/>
    </location>
</feature>
<dbReference type="Proteomes" id="UP000594637">
    <property type="component" value="Chromosome"/>
</dbReference>
<dbReference type="EMBL" id="CP063989">
    <property type="protein sequence ID" value="QPL04790.1"/>
    <property type="molecule type" value="Genomic_DNA"/>
</dbReference>
<evidence type="ECO:0000256" key="8">
    <source>
        <dbReference type="ARBA" id="ARBA00023136"/>
    </source>
</evidence>
<dbReference type="InterPro" id="IPR001463">
    <property type="entry name" value="Na/Ala_symport"/>
</dbReference>
<feature type="transmembrane region" description="Helical" evidence="9">
    <location>
        <begin position="32"/>
        <end position="51"/>
    </location>
</feature>
<keyword evidence="8 9" id="KW-0472">Membrane</keyword>
<dbReference type="GO" id="GO:0005283">
    <property type="term" value="F:amino acid:sodium symporter activity"/>
    <property type="evidence" value="ECO:0007669"/>
    <property type="project" value="InterPro"/>
</dbReference>
<keyword evidence="7 9" id="KW-1133">Transmembrane helix</keyword>
<keyword evidence="5 9" id="KW-0812">Transmembrane</keyword>
<evidence type="ECO:0000256" key="7">
    <source>
        <dbReference type="ARBA" id="ARBA00022989"/>
    </source>
</evidence>
<evidence type="ECO:0000256" key="1">
    <source>
        <dbReference type="ARBA" id="ARBA00004651"/>
    </source>
</evidence>
<feature type="transmembrane region" description="Helical" evidence="9">
    <location>
        <begin position="324"/>
        <end position="345"/>
    </location>
</feature>
<evidence type="ECO:0000256" key="3">
    <source>
        <dbReference type="ARBA" id="ARBA00022448"/>
    </source>
</evidence>
<dbReference type="Pfam" id="PF01235">
    <property type="entry name" value="Na_Ala_symp"/>
    <property type="match status" value="1"/>
</dbReference>
<evidence type="ECO:0000313" key="11">
    <source>
        <dbReference type="Proteomes" id="UP000594637"/>
    </source>
</evidence>
<evidence type="ECO:0000256" key="9">
    <source>
        <dbReference type="RuleBase" id="RU363064"/>
    </source>
</evidence>
<organism evidence="10 11">
    <name type="scientific">Actinomyces respiraculi</name>
    <dbReference type="NCBI Taxonomy" id="2744574"/>
    <lineage>
        <taxon>Bacteria</taxon>
        <taxon>Bacillati</taxon>
        <taxon>Actinomycetota</taxon>
        <taxon>Actinomycetes</taxon>
        <taxon>Actinomycetales</taxon>
        <taxon>Actinomycetaceae</taxon>
        <taxon>Actinomyces</taxon>
    </lineage>
</organism>
<dbReference type="AlphaFoldDB" id="A0A7T0PWF4"/>
<feature type="transmembrane region" description="Helical" evidence="9">
    <location>
        <begin position="87"/>
        <end position="111"/>
    </location>
</feature>
<dbReference type="FunFam" id="1.20.1740.10:FF:000004">
    <property type="entry name" value="Sodium:alanine symporter family protein"/>
    <property type="match status" value="1"/>
</dbReference>
<dbReference type="PANTHER" id="PTHR30330">
    <property type="entry name" value="AGSS FAMILY TRANSPORTER, SODIUM-ALANINE"/>
    <property type="match status" value="1"/>
</dbReference>
<keyword evidence="6 9" id="KW-0769">Symport</keyword>
<feature type="transmembrane region" description="Helical" evidence="9">
    <location>
        <begin position="373"/>
        <end position="393"/>
    </location>
</feature>